<organism evidence="2 3">
    <name type="scientific">Zosterops borbonicus</name>
    <dbReference type="NCBI Taxonomy" id="364589"/>
    <lineage>
        <taxon>Eukaryota</taxon>
        <taxon>Metazoa</taxon>
        <taxon>Chordata</taxon>
        <taxon>Craniata</taxon>
        <taxon>Vertebrata</taxon>
        <taxon>Euteleostomi</taxon>
        <taxon>Archelosauria</taxon>
        <taxon>Archosauria</taxon>
        <taxon>Dinosauria</taxon>
        <taxon>Saurischia</taxon>
        <taxon>Theropoda</taxon>
        <taxon>Coelurosauria</taxon>
        <taxon>Aves</taxon>
        <taxon>Neognathae</taxon>
        <taxon>Neoaves</taxon>
        <taxon>Telluraves</taxon>
        <taxon>Australaves</taxon>
        <taxon>Passeriformes</taxon>
        <taxon>Sylvioidea</taxon>
        <taxon>Zosteropidae</taxon>
        <taxon>Zosterops</taxon>
    </lineage>
</organism>
<name>A0A8K1D557_9PASS</name>
<protein>
    <submittedName>
        <fullName evidence="2">Uncharacterized protein</fullName>
    </submittedName>
</protein>
<accession>A0A8K1D557</accession>
<dbReference type="OrthoDB" id="10056483at2759"/>
<evidence type="ECO:0000313" key="3">
    <source>
        <dbReference type="Proteomes" id="UP000796761"/>
    </source>
</evidence>
<gene>
    <name evidence="2" type="ORF">HGM15179_021389</name>
</gene>
<proteinExistence type="predicted"/>
<comment type="caution">
    <text evidence="2">The sequence shown here is derived from an EMBL/GenBank/DDBJ whole genome shotgun (WGS) entry which is preliminary data.</text>
</comment>
<dbReference type="EMBL" id="SWJQ01003575">
    <property type="protein sequence ID" value="TRZ05718.1"/>
    <property type="molecule type" value="Genomic_DNA"/>
</dbReference>
<evidence type="ECO:0000256" key="1">
    <source>
        <dbReference type="SAM" id="MobiDB-lite"/>
    </source>
</evidence>
<dbReference type="Proteomes" id="UP000796761">
    <property type="component" value="Unassembled WGS sequence"/>
</dbReference>
<reference evidence="2" key="1">
    <citation type="submission" date="2019-04" db="EMBL/GenBank/DDBJ databases">
        <title>Genome assembly of Zosterops borbonicus 15179.</title>
        <authorList>
            <person name="Leroy T."/>
            <person name="Anselmetti Y."/>
            <person name="Tilak M.-K."/>
            <person name="Nabholz B."/>
        </authorList>
    </citation>
    <scope>NUCLEOTIDE SEQUENCE</scope>
    <source>
        <strain evidence="2">HGM_15179</strain>
        <tissue evidence="2">Muscle</tissue>
    </source>
</reference>
<dbReference type="AlphaFoldDB" id="A0A8K1D557"/>
<keyword evidence="3" id="KW-1185">Reference proteome</keyword>
<feature type="region of interest" description="Disordered" evidence="1">
    <location>
        <begin position="132"/>
        <end position="151"/>
    </location>
</feature>
<evidence type="ECO:0000313" key="2">
    <source>
        <dbReference type="EMBL" id="TRZ05718.1"/>
    </source>
</evidence>
<sequence length="151" mass="16408">MEPSAAAPGWVGWSHPGGKGWIQRGLDRLQRWDWANLVELEKAKFKVLDLGQGSPQHRLGREGIESSPEEKDLGMLVHEKLNRTQPCVLDPQTPPMSWAASKDCGQQVREMAQGAQRSCGCPWIPGSVQGQVGGGLEQPGIVEGVPAHGRE</sequence>